<reference evidence="3" key="1">
    <citation type="journal article" date="2015" name="Genome Announc.">
        <title>Draft Genome Sequences of Anaerolinea thermolimosa IMO-1, Bellilinea caldifistulae GOMI-1, Leptolinea tardivitalis YMTK-2, Levilinea saccharolytica KIBI-1, Longilinea arvoryzae KOME-1, Previously Described as Members of the Class Anaerolineae (Chloroflexi).</title>
        <authorList>
            <person name="Matsuura N."/>
            <person name="Tourlousse M.D."/>
            <person name="Ohashi A."/>
            <person name="Hugenholtz P."/>
            <person name="Sekiguchi Y."/>
        </authorList>
    </citation>
    <scope>NUCLEOTIDE SEQUENCE</scope>
    <source>
        <strain evidence="3">KIBI-1</strain>
    </source>
</reference>
<dbReference type="EMBL" id="LGCM01000035">
    <property type="protein sequence ID" value="KPL81837.1"/>
    <property type="molecule type" value="Genomic_DNA"/>
</dbReference>
<dbReference type="PANTHER" id="PTHR34703:SF1">
    <property type="entry name" value="ANTIPORTER SUBUNIT MNHG2-RELATED"/>
    <property type="match status" value="1"/>
</dbReference>
<dbReference type="PATRIC" id="fig|229921.5.peg.3766"/>
<feature type="transmembrane region" description="Helical" evidence="2">
    <location>
        <begin position="6"/>
        <end position="31"/>
    </location>
</feature>
<comment type="similarity">
    <text evidence="1">Belongs to the CPA3 antiporters (TC 2.A.63) subunit G family.</text>
</comment>
<dbReference type="OrthoDB" id="9806575at2"/>
<reference evidence="4 5" key="2">
    <citation type="submission" date="2015-07" db="EMBL/GenBank/DDBJ databases">
        <title>Genome sequence of Levilinea saccharolytica DSM 16555.</title>
        <authorList>
            <person name="Hemp J."/>
            <person name="Ward L.M."/>
            <person name="Pace L.A."/>
            <person name="Fischer W.W."/>
        </authorList>
    </citation>
    <scope>NUCLEOTIDE SEQUENCE [LARGE SCALE GENOMIC DNA]</scope>
    <source>
        <strain evidence="4 5">KIBI-1</strain>
    </source>
</reference>
<evidence type="ECO:0000256" key="1">
    <source>
        <dbReference type="ARBA" id="ARBA00008404"/>
    </source>
</evidence>
<dbReference type="Proteomes" id="UP000050501">
    <property type="component" value="Unassembled WGS sequence"/>
</dbReference>
<keyword evidence="2" id="KW-0812">Transmembrane</keyword>
<dbReference type="Pfam" id="PF03334">
    <property type="entry name" value="PhaG_MnhG_YufB"/>
    <property type="match status" value="1"/>
</dbReference>
<keyword evidence="5" id="KW-1185">Reference proteome</keyword>
<evidence type="ECO:0000313" key="5">
    <source>
        <dbReference type="Proteomes" id="UP000050501"/>
    </source>
</evidence>
<keyword evidence="2" id="KW-0472">Membrane</keyword>
<sequence>METLFGLIVILAVLIGTAFSVIGVIGFIRLPDVYTRLHATGKVSVFGVVLLLLAGLFWTPVSPGKDIVLIGLLLLAAPVASHAIASAAYRLGIPPQQLMRNDLAEVVEKENDPTPQG</sequence>
<feature type="transmembrane region" description="Helical" evidence="2">
    <location>
        <begin position="43"/>
        <end position="61"/>
    </location>
</feature>
<evidence type="ECO:0000313" key="3">
    <source>
        <dbReference type="EMBL" id="GAP19428.1"/>
    </source>
</evidence>
<evidence type="ECO:0000256" key="2">
    <source>
        <dbReference type="SAM" id="Phobius"/>
    </source>
</evidence>
<feature type="transmembrane region" description="Helical" evidence="2">
    <location>
        <begin position="67"/>
        <end position="91"/>
    </location>
</feature>
<dbReference type="RefSeq" id="WP_062419709.1">
    <property type="nucleotide sequence ID" value="NZ_BBXZ01000176.1"/>
</dbReference>
<dbReference type="AlphaFoldDB" id="A0A0M8JQP4"/>
<dbReference type="InterPro" id="IPR005133">
    <property type="entry name" value="PhaG_MnhG_YufB"/>
</dbReference>
<dbReference type="NCBIfam" id="TIGR01300">
    <property type="entry name" value="CPA3_mnhG_phaG"/>
    <property type="match status" value="1"/>
</dbReference>
<name>A0A0M8JQP4_9CHLR</name>
<dbReference type="PANTHER" id="PTHR34703">
    <property type="entry name" value="ANTIPORTER SUBUNIT MNHG2-RELATED"/>
    <property type="match status" value="1"/>
</dbReference>
<dbReference type="EMBL" id="DF967975">
    <property type="protein sequence ID" value="GAP19428.1"/>
    <property type="molecule type" value="Genomic_DNA"/>
</dbReference>
<evidence type="ECO:0000313" key="4">
    <source>
        <dbReference type="EMBL" id="KPL81837.1"/>
    </source>
</evidence>
<dbReference type="STRING" id="229921.ADN01_09665"/>
<gene>
    <name evidence="4" type="ORF">ADN01_09665</name>
    <name evidence="3" type="ORF">LSAC_03330</name>
</gene>
<dbReference type="GO" id="GO:0015385">
    <property type="term" value="F:sodium:proton antiporter activity"/>
    <property type="evidence" value="ECO:0007669"/>
    <property type="project" value="TreeGrafter"/>
</dbReference>
<organism evidence="3">
    <name type="scientific">Levilinea saccharolytica</name>
    <dbReference type="NCBI Taxonomy" id="229921"/>
    <lineage>
        <taxon>Bacteria</taxon>
        <taxon>Bacillati</taxon>
        <taxon>Chloroflexota</taxon>
        <taxon>Anaerolineae</taxon>
        <taxon>Anaerolineales</taxon>
        <taxon>Anaerolineaceae</taxon>
        <taxon>Levilinea</taxon>
    </lineage>
</organism>
<protein>
    <submittedName>
        <fullName evidence="3">Monovalent cation/proton antiporter, MnhG/PhaG subunit</fullName>
    </submittedName>
</protein>
<accession>A0A0M8JQP4</accession>
<keyword evidence="2" id="KW-1133">Transmembrane helix</keyword>
<proteinExistence type="inferred from homology"/>